<protein>
    <submittedName>
        <fullName evidence="3">DUF4097 family beta strand repeat protein</fullName>
    </submittedName>
</protein>
<organism evidence="3 4">
    <name type="scientific">Dyadobacter sandarakinus</name>
    <dbReference type="NCBI Taxonomy" id="2747268"/>
    <lineage>
        <taxon>Bacteria</taxon>
        <taxon>Pseudomonadati</taxon>
        <taxon>Bacteroidota</taxon>
        <taxon>Cytophagia</taxon>
        <taxon>Cytophagales</taxon>
        <taxon>Spirosomataceae</taxon>
        <taxon>Dyadobacter</taxon>
    </lineage>
</organism>
<proteinExistence type="predicted"/>
<evidence type="ECO:0000313" key="4">
    <source>
        <dbReference type="Proteomes" id="UP000612680"/>
    </source>
</evidence>
<accession>A0ABX7I4U4</accession>
<sequence>MKKVLLASMVGLLCLTRLQAQSLEYKTKLGNLKDKKVIIEMAASTIRIEGHNSDEMVIQASSGSPALPERAKGLKPLYQSGVDNTGIGLSVTPDAGGLRIEKVARKEIKYTLKLPKNVAVLYQEVNWQGGKITIADMDGDLEVKTNGSDIVLTNVTGPVVANSTSGSVDVVFSSLSQAKPTSISVISGEVDVTLPAATKADMKLRSINGEMYTDFDLGKKSPAGGLSKVGGGSNIEGTVNGGGVEFTLNTISSNIYIRKK</sequence>
<feature type="domain" description="DUF4097" evidence="2">
    <location>
        <begin position="22"/>
        <end position="215"/>
    </location>
</feature>
<evidence type="ECO:0000259" key="2">
    <source>
        <dbReference type="Pfam" id="PF13349"/>
    </source>
</evidence>
<keyword evidence="1" id="KW-0732">Signal</keyword>
<dbReference type="EMBL" id="CP056775">
    <property type="protein sequence ID" value="QRR01126.1"/>
    <property type="molecule type" value="Genomic_DNA"/>
</dbReference>
<keyword evidence="4" id="KW-1185">Reference proteome</keyword>
<gene>
    <name evidence="3" type="ORF">HWI92_09520</name>
</gene>
<feature type="signal peptide" evidence="1">
    <location>
        <begin position="1"/>
        <end position="20"/>
    </location>
</feature>
<evidence type="ECO:0000313" key="3">
    <source>
        <dbReference type="EMBL" id="QRR01126.1"/>
    </source>
</evidence>
<dbReference type="InterPro" id="IPR025164">
    <property type="entry name" value="Toastrack_DUF4097"/>
</dbReference>
<dbReference type="RefSeq" id="WP_204663124.1">
    <property type="nucleotide sequence ID" value="NZ_CP056775.1"/>
</dbReference>
<evidence type="ECO:0000256" key="1">
    <source>
        <dbReference type="SAM" id="SignalP"/>
    </source>
</evidence>
<name>A0ABX7I4U4_9BACT</name>
<dbReference type="Proteomes" id="UP000612680">
    <property type="component" value="Chromosome"/>
</dbReference>
<dbReference type="Pfam" id="PF13349">
    <property type="entry name" value="DUF4097"/>
    <property type="match status" value="1"/>
</dbReference>
<reference evidence="3 4" key="1">
    <citation type="submission" date="2020-06" db="EMBL/GenBank/DDBJ databases">
        <title>Dyadobacter sandarakinus sp. nov., isolated from the soil of the Arctic Yellow River Station.</title>
        <authorList>
            <person name="Zhang Y."/>
            <person name="Peng F."/>
        </authorList>
    </citation>
    <scope>NUCLEOTIDE SEQUENCE [LARGE SCALE GENOMIC DNA]</scope>
    <source>
        <strain evidence="3 4">Q3-56</strain>
    </source>
</reference>
<feature type="chain" id="PRO_5046248034" evidence="1">
    <location>
        <begin position="21"/>
        <end position="260"/>
    </location>
</feature>